<gene>
    <name evidence="14" type="ORF">JIN87_14050</name>
</gene>
<accession>A0A934RZY6</accession>
<organism evidence="14 15">
    <name type="scientific">Pelagicoccus mobilis</name>
    <dbReference type="NCBI Taxonomy" id="415221"/>
    <lineage>
        <taxon>Bacteria</taxon>
        <taxon>Pseudomonadati</taxon>
        <taxon>Verrucomicrobiota</taxon>
        <taxon>Opitutia</taxon>
        <taxon>Puniceicoccales</taxon>
        <taxon>Pelagicoccaceae</taxon>
        <taxon>Pelagicoccus</taxon>
    </lineage>
</organism>
<feature type="transmembrane region" description="Helical" evidence="12">
    <location>
        <begin position="191"/>
        <end position="208"/>
    </location>
</feature>
<evidence type="ECO:0000256" key="4">
    <source>
        <dbReference type="ARBA" id="ARBA00022519"/>
    </source>
</evidence>
<reference evidence="14" key="1">
    <citation type="submission" date="2021-01" db="EMBL/GenBank/DDBJ databases">
        <title>Modified the classification status of verrucomicrobia.</title>
        <authorList>
            <person name="Feng X."/>
        </authorList>
    </citation>
    <scope>NUCLEOTIDE SEQUENCE</scope>
    <source>
        <strain evidence="14">KCTC 13126</strain>
    </source>
</reference>
<dbReference type="InterPro" id="IPR050366">
    <property type="entry name" value="BP-dependent_transpt_permease"/>
</dbReference>
<keyword evidence="4" id="KW-0997">Cell inner membrane</keyword>
<dbReference type="PANTHER" id="PTHR43386:SF2">
    <property type="entry name" value="OLIGOPEPTIDE TRANSPORT SYSTEM PERMEASE PROTEIN OPPC"/>
    <property type="match status" value="1"/>
</dbReference>
<feature type="transmembrane region" description="Helical" evidence="12">
    <location>
        <begin position="273"/>
        <end position="298"/>
    </location>
</feature>
<feature type="transmembrane region" description="Helical" evidence="12">
    <location>
        <begin position="215"/>
        <end position="234"/>
    </location>
</feature>
<evidence type="ECO:0000256" key="3">
    <source>
        <dbReference type="ARBA" id="ARBA00022475"/>
    </source>
</evidence>
<dbReference type="InterPro" id="IPR000515">
    <property type="entry name" value="MetI-like"/>
</dbReference>
<comment type="similarity">
    <text evidence="10">Belongs to the binding-protein-dependent transport system permease family. OppBC subfamily.</text>
</comment>
<protein>
    <recommendedName>
        <fullName evidence="11">Oligopeptide transport system permease protein OppC</fullName>
    </recommendedName>
</protein>
<evidence type="ECO:0000256" key="8">
    <source>
        <dbReference type="ARBA" id="ARBA00022989"/>
    </source>
</evidence>
<feature type="transmembrane region" description="Helical" evidence="12">
    <location>
        <begin position="30"/>
        <end position="52"/>
    </location>
</feature>
<name>A0A934RZY6_9BACT</name>
<evidence type="ECO:0000313" key="14">
    <source>
        <dbReference type="EMBL" id="MBK1877996.1"/>
    </source>
</evidence>
<keyword evidence="7" id="KW-0653">Protein transport</keyword>
<keyword evidence="3" id="KW-1003">Cell membrane</keyword>
<dbReference type="Proteomes" id="UP000617628">
    <property type="component" value="Unassembled WGS sequence"/>
</dbReference>
<evidence type="ECO:0000256" key="10">
    <source>
        <dbReference type="ARBA" id="ARBA00024202"/>
    </source>
</evidence>
<dbReference type="PROSITE" id="PS50928">
    <property type="entry name" value="ABC_TM1"/>
    <property type="match status" value="1"/>
</dbReference>
<sequence length="355" mass="39074">MRLSPNISVDPEAPRSLWADAFQRLLDNRLALFGLGFFVFISALCYLGPFVYRLNPDSQVLALDSQLPFANVQLVEVRYDAEKATPDETTTLDDFVEVYAKNPEADLAALAQSGTLVLGDIHFRTLSRFHLLGTDSKGRDILARIMRGGRISLGVAFLATLTALVIGVNYGLISGYFGGRVDALMMRVVDILYALPFLIFVILLMILFDGFRFKILLVFIAIGAVEWLTMARIVRGQVLHLKEQDFVAAARATGVKTFSILTKHLAPNLLGPVIVYSTLLIPAVMLLESTLSFLGLGMQANMASWGTLIKEGQESMRSAPWQLIAPSLFFSATLFAMNFLGDGLRDALDVKSDKD</sequence>
<dbReference type="GO" id="GO:0055085">
    <property type="term" value="P:transmembrane transport"/>
    <property type="evidence" value="ECO:0007669"/>
    <property type="project" value="InterPro"/>
</dbReference>
<evidence type="ECO:0000256" key="7">
    <source>
        <dbReference type="ARBA" id="ARBA00022927"/>
    </source>
</evidence>
<comment type="subcellular location">
    <subcellularLocation>
        <location evidence="1">Cell inner membrane</location>
        <topology evidence="1">Multi-pass membrane protein</topology>
    </subcellularLocation>
    <subcellularLocation>
        <location evidence="12">Cell membrane</location>
        <topology evidence="12">Multi-pass membrane protein</topology>
    </subcellularLocation>
</comment>
<keyword evidence="6" id="KW-0571">Peptide transport</keyword>
<evidence type="ECO:0000256" key="2">
    <source>
        <dbReference type="ARBA" id="ARBA00022448"/>
    </source>
</evidence>
<proteinExistence type="inferred from homology"/>
<evidence type="ECO:0000259" key="13">
    <source>
        <dbReference type="PROSITE" id="PS50928"/>
    </source>
</evidence>
<evidence type="ECO:0000256" key="9">
    <source>
        <dbReference type="ARBA" id="ARBA00023136"/>
    </source>
</evidence>
<dbReference type="Pfam" id="PF12911">
    <property type="entry name" value="OppC_N"/>
    <property type="match status" value="1"/>
</dbReference>
<evidence type="ECO:0000256" key="5">
    <source>
        <dbReference type="ARBA" id="ARBA00022692"/>
    </source>
</evidence>
<dbReference type="GO" id="GO:0005886">
    <property type="term" value="C:plasma membrane"/>
    <property type="evidence" value="ECO:0007669"/>
    <property type="project" value="UniProtKB-SubCell"/>
</dbReference>
<evidence type="ECO:0000256" key="12">
    <source>
        <dbReference type="RuleBase" id="RU363032"/>
    </source>
</evidence>
<dbReference type="Pfam" id="PF00528">
    <property type="entry name" value="BPD_transp_1"/>
    <property type="match status" value="1"/>
</dbReference>
<dbReference type="InterPro" id="IPR025966">
    <property type="entry name" value="OppC_N"/>
</dbReference>
<dbReference type="CDD" id="cd06261">
    <property type="entry name" value="TM_PBP2"/>
    <property type="match status" value="1"/>
</dbReference>
<dbReference type="Gene3D" id="1.10.3720.10">
    <property type="entry name" value="MetI-like"/>
    <property type="match status" value="1"/>
</dbReference>
<keyword evidence="15" id="KW-1185">Reference proteome</keyword>
<dbReference type="GO" id="GO:0015833">
    <property type="term" value="P:peptide transport"/>
    <property type="evidence" value="ECO:0007669"/>
    <property type="project" value="UniProtKB-KW"/>
</dbReference>
<dbReference type="RefSeq" id="WP_200356210.1">
    <property type="nucleotide sequence ID" value="NZ_JAENIL010000025.1"/>
</dbReference>
<evidence type="ECO:0000256" key="1">
    <source>
        <dbReference type="ARBA" id="ARBA00004429"/>
    </source>
</evidence>
<keyword evidence="8 12" id="KW-1133">Transmembrane helix</keyword>
<dbReference type="AlphaFoldDB" id="A0A934RZY6"/>
<dbReference type="PANTHER" id="PTHR43386">
    <property type="entry name" value="OLIGOPEPTIDE TRANSPORT SYSTEM PERMEASE PROTEIN APPC"/>
    <property type="match status" value="1"/>
</dbReference>
<dbReference type="GO" id="GO:0015031">
    <property type="term" value="P:protein transport"/>
    <property type="evidence" value="ECO:0007669"/>
    <property type="project" value="UniProtKB-KW"/>
</dbReference>
<feature type="transmembrane region" description="Helical" evidence="12">
    <location>
        <begin position="151"/>
        <end position="171"/>
    </location>
</feature>
<keyword evidence="5 12" id="KW-0812">Transmembrane</keyword>
<evidence type="ECO:0000256" key="11">
    <source>
        <dbReference type="ARBA" id="ARBA00072251"/>
    </source>
</evidence>
<evidence type="ECO:0000313" key="15">
    <source>
        <dbReference type="Proteomes" id="UP000617628"/>
    </source>
</evidence>
<feature type="transmembrane region" description="Helical" evidence="12">
    <location>
        <begin position="319"/>
        <end position="340"/>
    </location>
</feature>
<dbReference type="InterPro" id="IPR035906">
    <property type="entry name" value="MetI-like_sf"/>
</dbReference>
<dbReference type="SUPFAM" id="SSF161098">
    <property type="entry name" value="MetI-like"/>
    <property type="match status" value="1"/>
</dbReference>
<comment type="caution">
    <text evidence="14">The sequence shown here is derived from an EMBL/GenBank/DDBJ whole genome shotgun (WGS) entry which is preliminary data.</text>
</comment>
<evidence type="ECO:0000256" key="6">
    <source>
        <dbReference type="ARBA" id="ARBA00022856"/>
    </source>
</evidence>
<keyword evidence="9 12" id="KW-0472">Membrane</keyword>
<keyword evidence="2 12" id="KW-0813">Transport</keyword>
<dbReference type="EMBL" id="JAENIL010000025">
    <property type="protein sequence ID" value="MBK1877996.1"/>
    <property type="molecule type" value="Genomic_DNA"/>
</dbReference>
<feature type="domain" description="ABC transmembrane type-1" evidence="13">
    <location>
        <begin position="149"/>
        <end position="341"/>
    </location>
</feature>